<proteinExistence type="predicted"/>
<reference evidence="2 3" key="1">
    <citation type="journal article" date="2018" name="Sci. Rep.">
        <title>Genomic signatures of local adaptation to the degree of environmental predictability in rotifers.</title>
        <authorList>
            <person name="Franch-Gras L."/>
            <person name="Hahn C."/>
            <person name="Garcia-Roger E.M."/>
            <person name="Carmona M.J."/>
            <person name="Serra M."/>
            <person name="Gomez A."/>
        </authorList>
    </citation>
    <scope>NUCLEOTIDE SEQUENCE [LARGE SCALE GENOMIC DNA]</scope>
    <source>
        <strain evidence="2">HYR1</strain>
    </source>
</reference>
<keyword evidence="1" id="KW-0812">Transmembrane</keyword>
<protein>
    <submittedName>
        <fullName evidence="2">Uncharacterized protein</fullName>
    </submittedName>
</protein>
<evidence type="ECO:0000256" key="1">
    <source>
        <dbReference type="SAM" id="Phobius"/>
    </source>
</evidence>
<keyword evidence="1" id="KW-0472">Membrane</keyword>
<organism evidence="2 3">
    <name type="scientific">Brachionus plicatilis</name>
    <name type="common">Marine rotifer</name>
    <name type="synonym">Brachionus muelleri</name>
    <dbReference type="NCBI Taxonomy" id="10195"/>
    <lineage>
        <taxon>Eukaryota</taxon>
        <taxon>Metazoa</taxon>
        <taxon>Spiralia</taxon>
        <taxon>Gnathifera</taxon>
        <taxon>Rotifera</taxon>
        <taxon>Eurotatoria</taxon>
        <taxon>Monogononta</taxon>
        <taxon>Pseudotrocha</taxon>
        <taxon>Ploima</taxon>
        <taxon>Brachionidae</taxon>
        <taxon>Brachionus</taxon>
    </lineage>
</organism>
<evidence type="ECO:0000313" key="3">
    <source>
        <dbReference type="Proteomes" id="UP000276133"/>
    </source>
</evidence>
<feature type="transmembrane region" description="Helical" evidence="1">
    <location>
        <begin position="21"/>
        <end position="45"/>
    </location>
</feature>
<evidence type="ECO:0000313" key="2">
    <source>
        <dbReference type="EMBL" id="RNA07765.1"/>
    </source>
</evidence>
<dbReference type="EMBL" id="REGN01006948">
    <property type="protein sequence ID" value="RNA07765.1"/>
    <property type="molecule type" value="Genomic_DNA"/>
</dbReference>
<comment type="caution">
    <text evidence="2">The sequence shown here is derived from an EMBL/GenBank/DDBJ whole genome shotgun (WGS) entry which is preliminary data.</text>
</comment>
<name>A0A3M7Q9Y4_BRAPC</name>
<dbReference type="Proteomes" id="UP000276133">
    <property type="component" value="Unassembled WGS sequence"/>
</dbReference>
<keyword evidence="3" id="KW-1185">Reference proteome</keyword>
<keyword evidence="1" id="KW-1133">Transmembrane helix</keyword>
<dbReference type="AlphaFoldDB" id="A0A3M7Q9Y4"/>
<sequence length="65" mass="7618">MKKDLSKIYKKKIWDKRIFKIGICVILSAMGLSLGFISDLLFGIIEVLKRIKSQKKNHFKFDDET</sequence>
<accession>A0A3M7Q9Y4</accession>
<gene>
    <name evidence="2" type="ORF">BpHYR1_032166</name>
</gene>